<keyword evidence="2" id="KW-1185">Reference proteome</keyword>
<accession>A0A653DNM5</accession>
<feature type="non-terminal residue" evidence="1">
    <location>
        <position position="72"/>
    </location>
</feature>
<sequence length="72" mass="8484">MVNSIQRDTGNTSHNEKEKGFLLEDIIKTKDYTIHIQEHLIKELQEKNSYLQRKLEKLEKTSHISKSFADIV</sequence>
<evidence type="ECO:0000313" key="1">
    <source>
        <dbReference type="EMBL" id="VEN61579.1"/>
    </source>
</evidence>
<proteinExistence type="predicted"/>
<dbReference type="AlphaFoldDB" id="A0A653DNM5"/>
<organism evidence="1 2">
    <name type="scientific">Callosobruchus maculatus</name>
    <name type="common">Southern cowpea weevil</name>
    <name type="synonym">Pulse bruchid</name>
    <dbReference type="NCBI Taxonomy" id="64391"/>
    <lineage>
        <taxon>Eukaryota</taxon>
        <taxon>Metazoa</taxon>
        <taxon>Ecdysozoa</taxon>
        <taxon>Arthropoda</taxon>
        <taxon>Hexapoda</taxon>
        <taxon>Insecta</taxon>
        <taxon>Pterygota</taxon>
        <taxon>Neoptera</taxon>
        <taxon>Endopterygota</taxon>
        <taxon>Coleoptera</taxon>
        <taxon>Polyphaga</taxon>
        <taxon>Cucujiformia</taxon>
        <taxon>Chrysomeloidea</taxon>
        <taxon>Chrysomelidae</taxon>
        <taxon>Bruchinae</taxon>
        <taxon>Bruchini</taxon>
        <taxon>Callosobruchus</taxon>
    </lineage>
</organism>
<gene>
    <name evidence="1" type="ORF">CALMAC_LOCUS18951</name>
</gene>
<evidence type="ECO:0000313" key="2">
    <source>
        <dbReference type="Proteomes" id="UP000410492"/>
    </source>
</evidence>
<dbReference type="OrthoDB" id="10043757at2759"/>
<dbReference type="EMBL" id="CAACVG010013260">
    <property type="protein sequence ID" value="VEN61579.1"/>
    <property type="molecule type" value="Genomic_DNA"/>
</dbReference>
<protein>
    <submittedName>
        <fullName evidence="1">Uncharacterized protein</fullName>
    </submittedName>
</protein>
<name>A0A653DNM5_CALMS</name>
<dbReference type="Proteomes" id="UP000410492">
    <property type="component" value="Unassembled WGS sequence"/>
</dbReference>
<reference evidence="1 2" key="1">
    <citation type="submission" date="2019-01" db="EMBL/GenBank/DDBJ databases">
        <authorList>
            <person name="Sayadi A."/>
        </authorList>
    </citation>
    <scope>NUCLEOTIDE SEQUENCE [LARGE SCALE GENOMIC DNA]</scope>
</reference>